<keyword evidence="2" id="KW-0863">Zinc-finger</keyword>
<accession>A0A438IL34</accession>
<dbReference type="Proteomes" id="UP000288805">
    <property type="component" value="Unassembled WGS sequence"/>
</dbReference>
<keyword evidence="1" id="KW-0479">Metal-binding</keyword>
<dbReference type="Pfam" id="PF01426">
    <property type="entry name" value="BAH"/>
    <property type="match status" value="1"/>
</dbReference>
<dbReference type="Gene3D" id="2.30.30.490">
    <property type="match status" value="1"/>
</dbReference>
<dbReference type="CDD" id="cd04714">
    <property type="entry name" value="BAH_BAHCC1"/>
    <property type="match status" value="1"/>
</dbReference>
<proteinExistence type="predicted"/>
<feature type="domain" description="BAH" evidence="4">
    <location>
        <begin position="52"/>
        <end position="167"/>
    </location>
</feature>
<evidence type="ECO:0000256" key="3">
    <source>
        <dbReference type="ARBA" id="ARBA00022833"/>
    </source>
</evidence>
<protein>
    <submittedName>
        <fullName evidence="5">Chromatin remodeling protein EBS</fullName>
    </submittedName>
</protein>
<dbReference type="GO" id="GO:0003682">
    <property type="term" value="F:chromatin binding"/>
    <property type="evidence" value="ECO:0007669"/>
    <property type="project" value="InterPro"/>
</dbReference>
<name>A0A438IL34_VITVI</name>
<evidence type="ECO:0000256" key="1">
    <source>
        <dbReference type="ARBA" id="ARBA00022723"/>
    </source>
</evidence>
<evidence type="ECO:0000313" key="5">
    <source>
        <dbReference type="EMBL" id="RVW97401.1"/>
    </source>
</evidence>
<dbReference type="Gene3D" id="3.30.40.10">
    <property type="entry name" value="Zinc/RING finger domain, C3HC4 (zinc finger)"/>
    <property type="match status" value="1"/>
</dbReference>
<keyword evidence="3" id="KW-0862">Zinc</keyword>
<organism evidence="5 6">
    <name type="scientific">Vitis vinifera</name>
    <name type="common">Grape</name>
    <dbReference type="NCBI Taxonomy" id="29760"/>
    <lineage>
        <taxon>Eukaryota</taxon>
        <taxon>Viridiplantae</taxon>
        <taxon>Streptophyta</taxon>
        <taxon>Embryophyta</taxon>
        <taxon>Tracheophyta</taxon>
        <taxon>Spermatophyta</taxon>
        <taxon>Magnoliopsida</taxon>
        <taxon>eudicotyledons</taxon>
        <taxon>Gunneridae</taxon>
        <taxon>Pentapetalae</taxon>
        <taxon>rosids</taxon>
        <taxon>Vitales</taxon>
        <taxon>Vitaceae</taxon>
        <taxon>Viteae</taxon>
        <taxon>Vitis</taxon>
    </lineage>
</organism>
<dbReference type="InterPro" id="IPR043151">
    <property type="entry name" value="BAH_sf"/>
</dbReference>
<dbReference type="InterPro" id="IPR001025">
    <property type="entry name" value="BAH_dom"/>
</dbReference>
<evidence type="ECO:0000313" key="6">
    <source>
        <dbReference type="Proteomes" id="UP000288805"/>
    </source>
</evidence>
<dbReference type="GO" id="GO:0008270">
    <property type="term" value="F:zinc ion binding"/>
    <property type="evidence" value="ECO:0007669"/>
    <property type="project" value="UniProtKB-KW"/>
</dbReference>
<dbReference type="AlphaFoldDB" id="A0A438IL34"/>
<reference evidence="5 6" key="1">
    <citation type="journal article" date="2018" name="PLoS Genet.">
        <title>Population sequencing reveals clonal diversity and ancestral inbreeding in the grapevine cultivar Chardonnay.</title>
        <authorList>
            <person name="Roach M.J."/>
            <person name="Johnson D.L."/>
            <person name="Bohlmann J."/>
            <person name="van Vuuren H.J."/>
            <person name="Jones S.J."/>
            <person name="Pretorius I.S."/>
            <person name="Schmidt S.A."/>
            <person name="Borneman A.R."/>
        </authorList>
    </citation>
    <scope>NUCLEOTIDE SEQUENCE [LARGE SCALE GENOMIC DNA]</scope>
    <source>
        <strain evidence="6">cv. Chardonnay</strain>
        <tissue evidence="5">Leaf</tissue>
    </source>
</reference>
<comment type="caution">
    <text evidence="5">The sequence shown here is derived from an EMBL/GenBank/DDBJ whole genome shotgun (WGS) entry which is preliminary data.</text>
</comment>
<dbReference type="EMBL" id="QGNW01000101">
    <property type="protein sequence ID" value="RVW97401.1"/>
    <property type="molecule type" value="Genomic_DNA"/>
</dbReference>
<dbReference type="SUPFAM" id="SSF57903">
    <property type="entry name" value="FYVE/PHD zinc finger"/>
    <property type="match status" value="2"/>
</dbReference>
<dbReference type="PROSITE" id="PS51038">
    <property type="entry name" value="BAH"/>
    <property type="match status" value="1"/>
</dbReference>
<gene>
    <name evidence="5" type="primary">EBS_3</name>
    <name evidence="5" type="ORF">CK203_026326</name>
</gene>
<dbReference type="InterPro" id="IPR011011">
    <property type="entry name" value="Znf_FYVE_PHD"/>
</dbReference>
<dbReference type="SMART" id="SM00439">
    <property type="entry name" value="BAH"/>
    <property type="match status" value="1"/>
</dbReference>
<dbReference type="PANTHER" id="PTHR46364">
    <property type="entry name" value="OS08G0421900 PROTEIN"/>
    <property type="match status" value="1"/>
</dbReference>
<sequence length="289" mass="33452">MAKTKPGKKDLDSYTIKGTNKVVRELWRREGTDWGLFGFVLWGRVYRNGFLEKSETGDCVLMRPSDSDKPPYVARVEKIEADHRNNVKVRVRWYYRPEESIGGRRQFHGAKELFLSDHYDVQSAHTIEGKCIVHSFKNYTKLENVGAEDYFCRFEYKAATGGFTPDRVAVYCKCEMPYNPDDLMVQCEGCKDWLGEYFSFSNYHVVHPEHHNAAFSCLAYLLIQATYPYVFHPSCMGMTIEEAKKLDHFLCSDCSSDDDAKRSLNAFPVSPSEAKVRYLYFHLFMFGCS</sequence>
<evidence type="ECO:0000259" key="4">
    <source>
        <dbReference type="PROSITE" id="PS51038"/>
    </source>
</evidence>
<dbReference type="InterPro" id="IPR013083">
    <property type="entry name" value="Znf_RING/FYVE/PHD"/>
</dbReference>
<evidence type="ECO:0000256" key="2">
    <source>
        <dbReference type="ARBA" id="ARBA00022771"/>
    </source>
</evidence>